<dbReference type="PANTHER" id="PTHR43133">
    <property type="entry name" value="RNA POLYMERASE ECF-TYPE SIGMA FACTO"/>
    <property type="match status" value="1"/>
</dbReference>
<dbReference type="GO" id="GO:0003677">
    <property type="term" value="F:DNA binding"/>
    <property type="evidence" value="ECO:0007669"/>
    <property type="project" value="InterPro"/>
</dbReference>
<dbReference type="PANTHER" id="PTHR43133:SF46">
    <property type="entry name" value="RNA POLYMERASE SIGMA-70 FACTOR ECF SUBFAMILY"/>
    <property type="match status" value="1"/>
</dbReference>
<feature type="domain" description="RNA polymerase sigma factor 70 region 4 type 2" evidence="6">
    <location>
        <begin position="115"/>
        <end position="165"/>
    </location>
</feature>
<proteinExistence type="inferred from homology"/>
<dbReference type="RefSeq" id="WP_254090007.1">
    <property type="nucleotide sequence ID" value="NZ_JAHESC010000011.1"/>
</dbReference>
<evidence type="ECO:0000256" key="4">
    <source>
        <dbReference type="ARBA" id="ARBA00023163"/>
    </source>
</evidence>
<dbReference type="SUPFAM" id="SSF88659">
    <property type="entry name" value="Sigma3 and sigma4 domains of RNA polymerase sigma factors"/>
    <property type="match status" value="1"/>
</dbReference>
<keyword evidence="4" id="KW-0804">Transcription</keyword>
<organism evidence="7 8">
    <name type="scientific">Dawidia soli</name>
    <dbReference type="NCBI Taxonomy" id="2782352"/>
    <lineage>
        <taxon>Bacteria</taxon>
        <taxon>Pseudomonadati</taxon>
        <taxon>Bacteroidota</taxon>
        <taxon>Cytophagia</taxon>
        <taxon>Cytophagales</taxon>
        <taxon>Chryseotaleaceae</taxon>
        <taxon>Dawidia</taxon>
    </lineage>
</organism>
<dbReference type="GO" id="GO:0016987">
    <property type="term" value="F:sigma factor activity"/>
    <property type="evidence" value="ECO:0007669"/>
    <property type="project" value="UniProtKB-KW"/>
</dbReference>
<evidence type="ECO:0000313" key="8">
    <source>
        <dbReference type="Proteomes" id="UP001319180"/>
    </source>
</evidence>
<keyword evidence="3" id="KW-0731">Sigma factor</keyword>
<sequence>MEAHWIAGCRQGHRGAQEQLYQHYAPKVMGVCRRYATTGEDAKDIFQEAFINIYKSLQKEQTYESLDAWIRKVTANTAISYYYRHKKYQKQISTDTIVHRDDNNYDHILSELRKEELLQLIDGLPVGCKHIFNLYVIEGYTHKEIAVLMNISEGTSKSQLSRAKDLMKSKLNGSDHVAYKRVV</sequence>
<dbReference type="InterPro" id="IPR007627">
    <property type="entry name" value="RNA_pol_sigma70_r2"/>
</dbReference>
<dbReference type="EMBL" id="JAHESC010000011">
    <property type="protein sequence ID" value="MBT1686770.1"/>
    <property type="molecule type" value="Genomic_DNA"/>
</dbReference>
<protein>
    <submittedName>
        <fullName evidence="7">Sigma-70 family RNA polymerase sigma factor</fullName>
    </submittedName>
</protein>
<keyword evidence="2" id="KW-0805">Transcription regulation</keyword>
<dbReference type="InterPro" id="IPR013249">
    <property type="entry name" value="RNA_pol_sigma70_r4_t2"/>
</dbReference>
<dbReference type="CDD" id="cd06171">
    <property type="entry name" value="Sigma70_r4"/>
    <property type="match status" value="1"/>
</dbReference>
<dbReference type="SUPFAM" id="SSF88946">
    <property type="entry name" value="Sigma2 domain of RNA polymerase sigma factors"/>
    <property type="match status" value="1"/>
</dbReference>
<evidence type="ECO:0000256" key="1">
    <source>
        <dbReference type="ARBA" id="ARBA00010641"/>
    </source>
</evidence>
<dbReference type="Gene3D" id="1.10.1740.10">
    <property type="match status" value="1"/>
</dbReference>
<dbReference type="NCBIfam" id="TIGR02937">
    <property type="entry name" value="sigma70-ECF"/>
    <property type="match status" value="1"/>
</dbReference>
<dbReference type="InterPro" id="IPR036388">
    <property type="entry name" value="WH-like_DNA-bd_sf"/>
</dbReference>
<dbReference type="Gene3D" id="1.10.10.10">
    <property type="entry name" value="Winged helix-like DNA-binding domain superfamily/Winged helix DNA-binding domain"/>
    <property type="match status" value="1"/>
</dbReference>
<keyword evidence="8" id="KW-1185">Reference proteome</keyword>
<reference evidence="7 8" key="1">
    <citation type="submission" date="2021-05" db="EMBL/GenBank/DDBJ databases">
        <title>A Polyphasic approach of four new species of the genus Ohtaekwangia: Ohtaekwangia histidinii sp. nov., Ohtaekwangia cretensis sp. nov., Ohtaekwangia indiensis sp. nov., Ohtaekwangia reichenbachii sp. nov. from diverse environment.</title>
        <authorList>
            <person name="Octaviana S."/>
        </authorList>
    </citation>
    <scope>NUCLEOTIDE SEQUENCE [LARGE SCALE GENOMIC DNA]</scope>
    <source>
        <strain evidence="7 8">PWU37</strain>
    </source>
</reference>
<dbReference type="Pfam" id="PF08281">
    <property type="entry name" value="Sigma70_r4_2"/>
    <property type="match status" value="1"/>
</dbReference>
<evidence type="ECO:0000259" key="6">
    <source>
        <dbReference type="Pfam" id="PF08281"/>
    </source>
</evidence>
<comment type="caution">
    <text evidence="7">The sequence shown here is derived from an EMBL/GenBank/DDBJ whole genome shotgun (WGS) entry which is preliminary data.</text>
</comment>
<dbReference type="InterPro" id="IPR039425">
    <property type="entry name" value="RNA_pol_sigma-70-like"/>
</dbReference>
<dbReference type="Proteomes" id="UP001319180">
    <property type="component" value="Unassembled WGS sequence"/>
</dbReference>
<dbReference type="InterPro" id="IPR014284">
    <property type="entry name" value="RNA_pol_sigma-70_dom"/>
</dbReference>
<dbReference type="InterPro" id="IPR013325">
    <property type="entry name" value="RNA_pol_sigma_r2"/>
</dbReference>
<evidence type="ECO:0000256" key="3">
    <source>
        <dbReference type="ARBA" id="ARBA00023082"/>
    </source>
</evidence>
<evidence type="ECO:0000313" key="7">
    <source>
        <dbReference type="EMBL" id="MBT1686770.1"/>
    </source>
</evidence>
<dbReference type="AlphaFoldDB" id="A0AAP2D9F1"/>
<evidence type="ECO:0000256" key="2">
    <source>
        <dbReference type="ARBA" id="ARBA00023015"/>
    </source>
</evidence>
<feature type="domain" description="RNA polymerase sigma-70 region 2" evidence="5">
    <location>
        <begin position="20"/>
        <end position="86"/>
    </location>
</feature>
<accession>A0AAP2D9F1</accession>
<comment type="similarity">
    <text evidence="1">Belongs to the sigma-70 factor family. ECF subfamily.</text>
</comment>
<name>A0AAP2D9F1_9BACT</name>
<evidence type="ECO:0000259" key="5">
    <source>
        <dbReference type="Pfam" id="PF04542"/>
    </source>
</evidence>
<dbReference type="Pfam" id="PF04542">
    <property type="entry name" value="Sigma70_r2"/>
    <property type="match status" value="1"/>
</dbReference>
<gene>
    <name evidence="7" type="ORF">KK078_09390</name>
</gene>
<dbReference type="InterPro" id="IPR013324">
    <property type="entry name" value="RNA_pol_sigma_r3/r4-like"/>
</dbReference>
<dbReference type="GO" id="GO:0006352">
    <property type="term" value="P:DNA-templated transcription initiation"/>
    <property type="evidence" value="ECO:0007669"/>
    <property type="project" value="InterPro"/>
</dbReference>